<sequence length="94" mass="10758">KNSAIDDTKSKLDLGIKETVDNAIDEKEVQSNLGFCGKDQTNDELLQTTPREQTKEIDKRFRDGEPKSVLKLAKHISLGSDQLRYFQANLRREH</sequence>
<evidence type="ECO:0000313" key="2">
    <source>
        <dbReference type="Proteomes" id="UP000554482"/>
    </source>
</evidence>
<feature type="non-terminal residue" evidence="1">
    <location>
        <position position="94"/>
    </location>
</feature>
<accession>A0A7J6VW30</accession>
<dbReference type="OrthoDB" id="766405at2759"/>
<keyword evidence="2" id="KW-1185">Reference proteome</keyword>
<dbReference type="EMBL" id="JABWDY010025634">
    <property type="protein sequence ID" value="KAF5189314.1"/>
    <property type="molecule type" value="Genomic_DNA"/>
</dbReference>
<dbReference type="AlphaFoldDB" id="A0A7J6VW30"/>
<evidence type="ECO:0000313" key="1">
    <source>
        <dbReference type="EMBL" id="KAF5189314.1"/>
    </source>
</evidence>
<protein>
    <submittedName>
        <fullName evidence="1">Uncharacterized protein</fullName>
    </submittedName>
</protein>
<comment type="caution">
    <text evidence="1">The sequence shown here is derived from an EMBL/GenBank/DDBJ whole genome shotgun (WGS) entry which is preliminary data.</text>
</comment>
<reference evidence="1 2" key="1">
    <citation type="submission" date="2020-06" db="EMBL/GenBank/DDBJ databases">
        <title>Transcriptomic and genomic resources for Thalictrum thalictroides and T. hernandezii: Facilitating candidate gene discovery in an emerging model plant lineage.</title>
        <authorList>
            <person name="Arias T."/>
            <person name="Riano-Pachon D.M."/>
            <person name="Di Stilio V.S."/>
        </authorList>
    </citation>
    <scope>NUCLEOTIDE SEQUENCE [LARGE SCALE GENOMIC DNA]</scope>
    <source>
        <strain evidence="2">cv. WT478/WT964</strain>
        <tissue evidence="1">Leaves</tissue>
    </source>
</reference>
<dbReference type="Proteomes" id="UP000554482">
    <property type="component" value="Unassembled WGS sequence"/>
</dbReference>
<gene>
    <name evidence="1" type="ORF">FRX31_021099</name>
</gene>
<name>A0A7J6VW30_THATH</name>
<organism evidence="1 2">
    <name type="scientific">Thalictrum thalictroides</name>
    <name type="common">Rue-anemone</name>
    <name type="synonym">Anemone thalictroides</name>
    <dbReference type="NCBI Taxonomy" id="46969"/>
    <lineage>
        <taxon>Eukaryota</taxon>
        <taxon>Viridiplantae</taxon>
        <taxon>Streptophyta</taxon>
        <taxon>Embryophyta</taxon>
        <taxon>Tracheophyta</taxon>
        <taxon>Spermatophyta</taxon>
        <taxon>Magnoliopsida</taxon>
        <taxon>Ranunculales</taxon>
        <taxon>Ranunculaceae</taxon>
        <taxon>Thalictroideae</taxon>
        <taxon>Thalictrum</taxon>
    </lineage>
</organism>
<proteinExistence type="predicted"/>